<name>A0A3E0VAY4_9MICO</name>
<comment type="caution">
    <text evidence="2">The sequence shown here is derived from an EMBL/GenBank/DDBJ whole genome shotgun (WGS) entry which is preliminary data.</text>
</comment>
<evidence type="ECO:0000313" key="3">
    <source>
        <dbReference type="Proteomes" id="UP000256709"/>
    </source>
</evidence>
<dbReference type="Pfam" id="PF11903">
    <property type="entry name" value="ParD_like"/>
    <property type="match status" value="1"/>
</dbReference>
<evidence type="ECO:0000313" key="2">
    <source>
        <dbReference type="EMBL" id="RFA07022.1"/>
    </source>
</evidence>
<proteinExistence type="predicted"/>
<feature type="region of interest" description="Disordered" evidence="1">
    <location>
        <begin position="1"/>
        <end position="27"/>
    </location>
</feature>
<dbReference type="AlphaFoldDB" id="A0A3E0VAY4"/>
<evidence type="ECO:0008006" key="4">
    <source>
        <dbReference type="Google" id="ProtNLM"/>
    </source>
</evidence>
<accession>A0A3E0VAY4</accession>
<dbReference type="EMBL" id="NBXA01000032">
    <property type="protein sequence ID" value="RFA07022.1"/>
    <property type="molecule type" value="Genomic_DNA"/>
</dbReference>
<sequence>MKTMPTRIDGELFESAKATGEVQSRSAAQQLDHWARIGREFESSPSVTHSAITDVLAGVSSYDDLRDSEQAVVRVAWNDNVTARIAELDFTDDLLEAGLPWAEADADGTVIVVNDGADHRDAASANGSATGAPASASSAA</sequence>
<gene>
    <name evidence="2" type="ORF">B7R21_17005</name>
</gene>
<evidence type="ECO:0000256" key="1">
    <source>
        <dbReference type="SAM" id="MobiDB-lite"/>
    </source>
</evidence>
<feature type="compositionally biased region" description="Low complexity" evidence="1">
    <location>
        <begin position="123"/>
        <end position="140"/>
    </location>
</feature>
<reference evidence="2 3" key="1">
    <citation type="submission" date="2017-04" db="EMBL/GenBank/DDBJ databases">
        <title>Comparative genome analysis of Subtercola boreus.</title>
        <authorList>
            <person name="Cho Y.-J."/>
            <person name="Cho A."/>
            <person name="Kim O.-S."/>
            <person name="Lee J.-I."/>
        </authorList>
    </citation>
    <scope>NUCLEOTIDE SEQUENCE [LARGE SCALE GENOMIC DNA]</scope>
    <source>
        <strain evidence="2 3">P27444</strain>
    </source>
</reference>
<protein>
    <recommendedName>
        <fullName evidence="4">ParD-like antitoxin of type II toxin-antitoxin system</fullName>
    </recommendedName>
</protein>
<feature type="region of interest" description="Disordered" evidence="1">
    <location>
        <begin position="120"/>
        <end position="140"/>
    </location>
</feature>
<dbReference type="OrthoDB" id="5422561at2"/>
<organism evidence="2 3">
    <name type="scientific">Subtercola boreus</name>
    <dbReference type="NCBI Taxonomy" id="120213"/>
    <lineage>
        <taxon>Bacteria</taxon>
        <taxon>Bacillati</taxon>
        <taxon>Actinomycetota</taxon>
        <taxon>Actinomycetes</taxon>
        <taxon>Micrococcales</taxon>
        <taxon>Microbacteriaceae</taxon>
        <taxon>Subtercola</taxon>
    </lineage>
</organism>
<dbReference type="RefSeq" id="WP_116284450.1">
    <property type="nucleotide sequence ID" value="NZ_NBXA01000032.1"/>
</dbReference>
<dbReference type="Proteomes" id="UP000256709">
    <property type="component" value="Unassembled WGS sequence"/>
</dbReference>
<dbReference type="InterPro" id="IPR021831">
    <property type="entry name" value="ParD-like"/>
</dbReference>